<organism evidence="2 3">
    <name type="scientific">Vitis vinifera</name>
    <name type="common">Grape</name>
    <dbReference type="NCBI Taxonomy" id="29760"/>
    <lineage>
        <taxon>Eukaryota</taxon>
        <taxon>Viridiplantae</taxon>
        <taxon>Streptophyta</taxon>
        <taxon>Embryophyta</taxon>
        <taxon>Tracheophyta</taxon>
        <taxon>Spermatophyta</taxon>
        <taxon>Magnoliopsida</taxon>
        <taxon>eudicotyledons</taxon>
        <taxon>Gunneridae</taxon>
        <taxon>Pentapetalae</taxon>
        <taxon>rosids</taxon>
        <taxon>Vitales</taxon>
        <taxon>Vitaceae</taxon>
        <taxon>Viteae</taxon>
        <taxon>Vitis</taxon>
    </lineage>
</organism>
<accession>A0A438BQ92</accession>
<feature type="region of interest" description="Disordered" evidence="1">
    <location>
        <begin position="35"/>
        <end position="60"/>
    </location>
</feature>
<sequence>MQATWSDSNSKESASTTSEDARYDSNDMLAFVAFMEPMDDTDCDSDSDSDDDEFTNEQRV</sequence>
<feature type="compositionally biased region" description="Acidic residues" evidence="1">
    <location>
        <begin position="37"/>
        <end position="60"/>
    </location>
</feature>
<comment type="caution">
    <text evidence="2">The sequence shown here is derived from an EMBL/GenBank/DDBJ whole genome shotgun (WGS) entry which is preliminary data.</text>
</comment>
<gene>
    <name evidence="2" type="ORF">CK203_110221</name>
</gene>
<reference evidence="2 3" key="1">
    <citation type="journal article" date="2018" name="PLoS Genet.">
        <title>Population sequencing reveals clonal diversity and ancestral inbreeding in the grapevine cultivar Chardonnay.</title>
        <authorList>
            <person name="Roach M.J."/>
            <person name="Johnson D.L."/>
            <person name="Bohlmann J."/>
            <person name="van Vuuren H.J."/>
            <person name="Jones S.J."/>
            <person name="Pretorius I.S."/>
            <person name="Schmidt S.A."/>
            <person name="Borneman A.R."/>
        </authorList>
    </citation>
    <scope>NUCLEOTIDE SEQUENCE [LARGE SCALE GENOMIC DNA]</scope>
    <source>
        <strain evidence="3">cv. Chardonnay</strain>
        <tissue evidence="2">Leaf</tissue>
    </source>
</reference>
<dbReference type="EMBL" id="QGNW01002664">
    <property type="protein sequence ID" value="RVW13128.1"/>
    <property type="molecule type" value="Genomic_DNA"/>
</dbReference>
<evidence type="ECO:0000313" key="3">
    <source>
        <dbReference type="Proteomes" id="UP000288805"/>
    </source>
</evidence>
<dbReference type="Proteomes" id="UP000288805">
    <property type="component" value="Unassembled WGS sequence"/>
</dbReference>
<proteinExistence type="predicted"/>
<name>A0A438BQ92_VITVI</name>
<protein>
    <submittedName>
        <fullName evidence="2">Uncharacterized protein</fullName>
    </submittedName>
</protein>
<evidence type="ECO:0000256" key="1">
    <source>
        <dbReference type="SAM" id="MobiDB-lite"/>
    </source>
</evidence>
<feature type="region of interest" description="Disordered" evidence="1">
    <location>
        <begin position="1"/>
        <end position="22"/>
    </location>
</feature>
<dbReference type="AlphaFoldDB" id="A0A438BQ92"/>
<evidence type="ECO:0000313" key="2">
    <source>
        <dbReference type="EMBL" id="RVW13128.1"/>
    </source>
</evidence>
<feature type="compositionally biased region" description="Polar residues" evidence="1">
    <location>
        <begin position="1"/>
        <end position="18"/>
    </location>
</feature>